<accession>A0AAV4C3X1</accession>
<dbReference type="Proteomes" id="UP000735302">
    <property type="component" value="Unassembled WGS sequence"/>
</dbReference>
<evidence type="ECO:0000313" key="1">
    <source>
        <dbReference type="EMBL" id="GFO25379.1"/>
    </source>
</evidence>
<proteinExistence type="predicted"/>
<gene>
    <name evidence="1" type="ORF">PoB_005188400</name>
</gene>
<keyword evidence="2" id="KW-1185">Reference proteome</keyword>
<evidence type="ECO:0000313" key="2">
    <source>
        <dbReference type="Proteomes" id="UP000735302"/>
    </source>
</evidence>
<organism evidence="1 2">
    <name type="scientific">Plakobranchus ocellatus</name>
    <dbReference type="NCBI Taxonomy" id="259542"/>
    <lineage>
        <taxon>Eukaryota</taxon>
        <taxon>Metazoa</taxon>
        <taxon>Spiralia</taxon>
        <taxon>Lophotrochozoa</taxon>
        <taxon>Mollusca</taxon>
        <taxon>Gastropoda</taxon>
        <taxon>Heterobranchia</taxon>
        <taxon>Euthyneura</taxon>
        <taxon>Panpulmonata</taxon>
        <taxon>Sacoglossa</taxon>
        <taxon>Placobranchoidea</taxon>
        <taxon>Plakobranchidae</taxon>
        <taxon>Plakobranchus</taxon>
    </lineage>
</organism>
<protein>
    <submittedName>
        <fullName evidence="1">Uncharacterized protein</fullName>
    </submittedName>
</protein>
<dbReference type="AlphaFoldDB" id="A0AAV4C3X1"/>
<sequence length="79" mass="9193">MLTSILSPTFNRKCLEILTNETKGKARLSTENSWEPIRQLSRQPRPRLSVTVSNCRAPSEYPSFRRIIREMQTPVSCKR</sequence>
<reference evidence="1 2" key="1">
    <citation type="journal article" date="2021" name="Elife">
        <title>Chloroplast acquisition without the gene transfer in kleptoplastic sea slugs, Plakobranchus ocellatus.</title>
        <authorList>
            <person name="Maeda T."/>
            <person name="Takahashi S."/>
            <person name="Yoshida T."/>
            <person name="Shimamura S."/>
            <person name="Takaki Y."/>
            <person name="Nagai Y."/>
            <person name="Toyoda A."/>
            <person name="Suzuki Y."/>
            <person name="Arimoto A."/>
            <person name="Ishii H."/>
            <person name="Satoh N."/>
            <person name="Nishiyama T."/>
            <person name="Hasebe M."/>
            <person name="Maruyama T."/>
            <person name="Minagawa J."/>
            <person name="Obokata J."/>
            <person name="Shigenobu S."/>
        </authorList>
    </citation>
    <scope>NUCLEOTIDE SEQUENCE [LARGE SCALE GENOMIC DNA]</scope>
</reference>
<comment type="caution">
    <text evidence="1">The sequence shown here is derived from an EMBL/GenBank/DDBJ whole genome shotgun (WGS) entry which is preliminary data.</text>
</comment>
<dbReference type="EMBL" id="BLXT01005746">
    <property type="protein sequence ID" value="GFO25379.1"/>
    <property type="molecule type" value="Genomic_DNA"/>
</dbReference>
<name>A0AAV4C3X1_9GAST</name>